<proteinExistence type="predicted"/>
<dbReference type="PANTHER" id="PTHR36919">
    <property type="entry name" value="BLR1215 PROTEIN"/>
    <property type="match status" value="1"/>
</dbReference>
<feature type="signal peptide" evidence="1">
    <location>
        <begin position="1"/>
        <end position="29"/>
    </location>
</feature>
<evidence type="ECO:0000259" key="2">
    <source>
        <dbReference type="Pfam" id="PF09917"/>
    </source>
</evidence>
<organism evidence="3 4">
    <name type="scientific">Maritimibacter alkaliphilus HTCC2654</name>
    <dbReference type="NCBI Taxonomy" id="314271"/>
    <lineage>
        <taxon>Bacteria</taxon>
        <taxon>Pseudomonadati</taxon>
        <taxon>Pseudomonadota</taxon>
        <taxon>Alphaproteobacteria</taxon>
        <taxon>Rhodobacterales</taxon>
        <taxon>Roseobacteraceae</taxon>
        <taxon>Maritimibacter</taxon>
    </lineage>
</organism>
<feature type="chain" id="PRO_5002662382" description="DUF2147 domain-containing protein" evidence="1">
    <location>
        <begin position="30"/>
        <end position="138"/>
    </location>
</feature>
<reference evidence="3 4" key="1">
    <citation type="journal article" date="2010" name="J. Bacteriol.">
        <title>Genome sequences of Pelagibaca bermudensis HTCC2601T and Maritimibacter alkaliphilus HTCC2654T, the type strains of two marine Roseobacter genera.</title>
        <authorList>
            <person name="Thrash J.C."/>
            <person name="Cho J.C."/>
            <person name="Ferriera S."/>
            <person name="Johnson J."/>
            <person name="Vergin K.L."/>
            <person name="Giovannoni S.J."/>
        </authorList>
    </citation>
    <scope>NUCLEOTIDE SEQUENCE [LARGE SCALE GENOMIC DNA]</scope>
    <source>
        <strain evidence="3 4">HTCC2654</strain>
    </source>
</reference>
<feature type="domain" description="DUF2147" evidence="2">
    <location>
        <begin position="35"/>
        <end position="136"/>
    </location>
</feature>
<dbReference type="STRING" id="314271.RB2654_06267"/>
<dbReference type="HOGENOM" id="CLU_108869_1_0_5"/>
<dbReference type="AlphaFoldDB" id="A3VM60"/>
<dbReference type="InterPro" id="IPR019223">
    <property type="entry name" value="DUF2147"/>
</dbReference>
<sequence length="138" mass="14842">MDDARNREDSMKKLALAAAFAVIGLPALAQDAAFGIWKTQIDDGAYAHVTMKQCGQKVCGFITRTFNSSGEYQSPNIGKPIVINMEPKGGGAYEGSVWRPSNDKIYIGKMQVNGNALSLKGCVAGGLLCANQNWTRIQ</sequence>
<evidence type="ECO:0000313" key="4">
    <source>
        <dbReference type="Proteomes" id="UP000002931"/>
    </source>
</evidence>
<keyword evidence="1" id="KW-0732">Signal</keyword>
<comment type="caution">
    <text evidence="3">The sequence shown here is derived from an EMBL/GenBank/DDBJ whole genome shotgun (WGS) entry which is preliminary data.</text>
</comment>
<dbReference type="EMBL" id="AAMT01000028">
    <property type="protein sequence ID" value="EAQ10690.1"/>
    <property type="molecule type" value="Genomic_DNA"/>
</dbReference>
<protein>
    <recommendedName>
        <fullName evidence="2">DUF2147 domain-containing protein</fullName>
    </recommendedName>
</protein>
<accession>A3VM60</accession>
<name>A3VM60_9RHOB</name>
<keyword evidence="4" id="KW-1185">Reference proteome</keyword>
<dbReference type="Proteomes" id="UP000002931">
    <property type="component" value="Unassembled WGS sequence"/>
</dbReference>
<dbReference type="PANTHER" id="PTHR36919:SF2">
    <property type="entry name" value="BLL6627 PROTEIN"/>
    <property type="match status" value="1"/>
</dbReference>
<evidence type="ECO:0000256" key="1">
    <source>
        <dbReference type="SAM" id="SignalP"/>
    </source>
</evidence>
<dbReference type="eggNOG" id="COG4731">
    <property type="taxonomic scope" value="Bacteria"/>
</dbReference>
<dbReference type="Pfam" id="PF09917">
    <property type="entry name" value="DUF2147"/>
    <property type="match status" value="1"/>
</dbReference>
<evidence type="ECO:0000313" key="3">
    <source>
        <dbReference type="EMBL" id="EAQ10690.1"/>
    </source>
</evidence>
<dbReference type="Gene3D" id="2.40.128.520">
    <property type="match status" value="1"/>
</dbReference>
<gene>
    <name evidence="3" type="ORF">RB2654_06267</name>
</gene>